<dbReference type="OrthoDB" id="9805601at2"/>
<protein>
    <submittedName>
        <fullName evidence="7">Hemin import ATP-binding protein HmuV</fullName>
        <ecNumber evidence="7">3.6.3.-</ecNumber>
    </submittedName>
</protein>
<dbReference type="PROSITE" id="PS50893">
    <property type="entry name" value="ABC_TRANSPORTER_2"/>
    <property type="match status" value="1"/>
</dbReference>
<dbReference type="InterPro" id="IPR027417">
    <property type="entry name" value="P-loop_NTPase"/>
</dbReference>
<proteinExistence type="predicted"/>
<evidence type="ECO:0000256" key="1">
    <source>
        <dbReference type="ARBA" id="ARBA00022448"/>
    </source>
</evidence>
<dbReference type="PANTHER" id="PTHR42794">
    <property type="entry name" value="HEMIN IMPORT ATP-BINDING PROTEIN HMUV"/>
    <property type="match status" value="1"/>
</dbReference>
<evidence type="ECO:0000256" key="5">
    <source>
        <dbReference type="ARBA" id="ARBA00037066"/>
    </source>
</evidence>
<evidence type="ECO:0000313" key="8">
    <source>
        <dbReference type="Proteomes" id="UP000193963"/>
    </source>
</evidence>
<keyword evidence="8" id="KW-1185">Reference proteome</keyword>
<dbReference type="SMART" id="SM00382">
    <property type="entry name" value="AAA"/>
    <property type="match status" value="1"/>
</dbReference>
<name>A0A1X6Z3N3_9RHOB</name>
<evidence type="ECO:0000256" key="4">
    <source>
        <dbReference type="ARBA" id="ARBA00022967"/>
    </source>
</evidence>
<organism evidence="7 8">
    <name type="scientific">Pseudooceanicola marinus</name>
    <dbReference type="NCBI Taxonomy" id="396013"/>
    <lineage>
        <taxon>Bacteria</taxon>
        <taxon>Pseudomonadati</taxon>
        <taxon>Pseudomonadota</taxon>
        <taxon>Alphaproteobacteria</taxon>
        <taxon>Rhodobacterales</taxon>
        <taxon>Paracoccaceae</taxon>
        <taxon>Pseudooceanicola</taxon>
    </lineage>
</organism>
<dbReference type="InterPro" id="IPR003439">
    <property type="entry name" value="ABC_transporter-like_ATP-bd"/>
</dbReference>
<reference evidence="7 8" key="1">
    <citation type="submission" date="2017-03" db="EMBL/GenBank/DDBJ databases">
        <authorList>
            <person name="Afonso C.L."/>
            <person name="Miller P.J."/>
            <person name="Scott M.A."/>
            <person name="Spackman E."/>
            <person name="Goraichik I."/>
            <person name="Dimitrov K.M."/>
            <person name="Suarez D.L."/>
            <person name="Swayne D.E."/>
        </authorList>
    </citation>
    <scope>NUCLEOTIDE SEQUENCE [LARGE SCALE GENOMIC DNA]</scope>
    <source>
        <strain evidence="7 8">CECT 7751</strain>
    </source>
</reference>
<keyword evidence="1" id="KW-0813">Transport</keyword>
<sequence>MTLSASLSATDITLRLRRTTILDQVDFAAEPGEVTAIVGPNGSGKTTLLRVLTGEIAGQIAPGGQVRMGGLDVVDADPWVLARRRAVLAQQTALSFPFTVLEVVRLGAEGPGGAARALAALARVDLAHYGGRLYQELSGGEQQRVQLARVLAQLEEPVGPHGPRWLFLDEPVSALDIAHQLQVMEIAADFARRGGGVIAVMHDLNLTAMYARKVVLLQQGRCIGAGPTEEVLTDDLLSRAYGCDLRMGVAPGSGLFLLPQSAQIAHESSDLELRS</sequence>
<accession>A0A1X6Z3N3</accession>
<comment type="function">
    <text evidence="5">Part of the ABC transporter complex HmuTUV involved in hemin import. Responsible for energy coupling to the transport system.</text>
</comment>
<dbReference type="PANTHER" id="PTHR42794:SF1">
    <property type="entry name" value="HEMIN IMPORT ATP-BINDING PROTEIN HMUV"/>
    <property type="match status" value="1"/>
</dbReference>
<dbReference type="EMBL" id="FWFN01000003">
    <property type="protein sequence ID" value="SLN39525.1"/>
    <property type="molecule type" value="Genomic_DNA"/>
</dbReference>
<dbReference type="GO" id="GO:0016887">
    <property type="term" value="F:ATP hydrolysis activity"/>
    <property type="evidence" value="ECO:0007669"/>
    <property type="project" value="InterPro"/>
</dbReference>
<dbReference type="NCBIfam" id="NF010068">
    <property type="entry name" value="PRK13548.1"/>
    <property type="match status" value="1"/>
</dbReference>
<evidence type="ECO:0000313" key="7">
    <source>
        <dbReference type="EMBL" id="SLN39525.1"/>
    </source>
</evidence>
<keyword evidence="7" id="KW-0378">Hydrolase</keyword>
<dbReference type="GO" id="GO:0005524">
    <property type="term" value="F:ATP binding"/>
    <property type="evidence" value="ECO:0007669"/>
    <property type="project" value="UniProtKB-KW"/>
</dbReference>
<keyword evidence="3 7" id="KW-0067">ATP-binding</keyword>
<evidence type="ECO:0000256" key="3">
    <source>
        <dbReference type="ARBA" id="ARBA00022840"/>
    </source>
</evidence>
<feature type="domain" description="ABC transporter" evidence="6">
    <location>
        <begin position="7"/>
        <end position="244"/>
    </location>
</feature>
<evidence type="ECO:0000256" key="2">
    <source>
        <dbReference type="ARBA" id="ARBA00022741"/>
    </source>
</evidence>
<dbReference type="Gene3D" id="3.40.50.300">
    <property type="entry name" value="P-loop containing nucleotide triphosphate hydrolases"/>
    <property type="match status" value="1"/>
</dbReference>
<gene>
    <name evidence="7" type="primary">hmuV_3</name>
    <name evidence="7" type="ORF">PSM7751_01793</name>
</gene>
<dbReference type="EC" id="3.6.3.-" evidence="7"/>
<dbReference type="CDD" id="cd03214">
    <property type="entry name" value="ABC_Iron-Siderophores_B12_Hemin"/>
    <property type="match status" value="1"/>
</dbReference>
<dbReference type="SUPFAM" id="SSF52540">
    <property type="entry name" value="P-loop containing nucleoside triphosphate hydrolases"/>
    <property type="match status" value="1"/>
</dbReference>
<dbReference type="RefSeq" id="WP_085887658.1">
    <property type="nucleotide sequence ID" value="NZ_FWFN01000003.1"/>
</dbReference>
<dbReference type="AlphaFoldDB" id="A0A1X6Z3N3"/>
<keyword evidence="2" id="KW-0547">Nucleotide-binding</keyword>
<dbReference type="Pfam" id="PF00005">
    <property type="entry name" value="ABC_tran"/>
    <property type="match status" value="1"/>
</dbReference>
<dbReference type="PROSITE" id="PS00211">
    <property type="entry name" value="ABC_TRANSPORTER_1"/>
    <property type="match status" value="1"/>
</dbReference>
<evidence type="ECO:0000259" key="6">
    <source>
        <dbReference type="PROSITE" id="PS50893"/>
    </source>
</evidence>
<dbReference type="InterPro" id="IPR017871">
    <property type="entry name" value="ABC_transporter-like_CS"/>
</dbReference>
<dbReference type="Proteomes" id="UP000193963">
    <property type="component" value="Unassembled WGS sequence"/>
</dbReference>
<dbReference type="InterPro" id="IPR003593">
    <property type="entry name" value="AAA+_ATPase"/>
</dbReference>
<keyword evidence="4" id="KW-1278">Translocase</keyword>